<dbReference type="GO" id="GO:0008081">
    <property type="term" value="F:phosphoric diester hydrolase activity"/>
    <property type="evidence" value="ECO:0007669"/>
    <property type="project" value="UniProtKB-UniRule"/>
</dbReference>
<keyword evidence="2 7" id="KW-0548">Nucleotidyltransferase</keyword>
<comment type="activity regulation">
    <text evidence="7">Uridylyltransferase (UTase) activity is inhibited by glutamine, while glutamine activates uridylyl-removing (UR) activity.</text>
</comment>
<dbReference type="InterPro" id="IPR013546">
    <property type="entry name" value="PII_UdlTrfase/GS_AdlTrfase"/>
</dbReference>
<dbReference type="NCBIfam" id="NF003467">
    <property type="entry name" value="PRK05092.1"/>
    <property type="match status" value="1"/>
</dbReference>
<evidence type="ECO:0000259" key="9">
    <source>
        <dbReference type="PROSITE" id="PS51831"/>
    </source>
</evidence>
<sequence length="917" mass="104897">MTYRIKKQREIIDRRKIFAELESIAANAELTSFKQRAEILKRLKAVLEEGRKVIRARFEETNSGQDAVFSNSFLIDQIVRLIHDFALKFVYPLHNPTNEQRMAVVAVGGYGRGDMAPQSDVDILFLFPYKQTAHGEQVVEYILYMLWDLGLKVGHATRSIDDCLRMGKQDITIRTNLLESRFVWADEDVYKTFRTRFMEELVKGTGLEFIEGKLNERDERHIRMGDSRYVVEPNVKDGKGGLRDLHTLFWIGKYLYRVSNPLELVDLKVLTRKEAQGFLKAQNFLWSVRCWLHYLTGREEDRLTFDMQRDIADKLGYTDHAGASGVERFMKHYYLMVKHVGNLTRIFCAALEERHQRKPLIRFPARFFGSKEVDGFQLRNDRLTVDSLETLQNDPIQILRLFLVAHQNGVGIHPETLRWVTQSLKLVDHKLQKDPAANEVFLEILTHRDTPDIPLRKMNEAGLLGRFIPDFGRVVAQMQYDMYHTYTVDEHTIRAIGILNQIERGELAEEAPVATRIMEKVISRRVLYVAVLLHDIAKGRGGDHSELGAEVAEKLCPRLGLSPADTETVAWLVKAHLWMSLTAFKRDLNDPTTIRAFADLVQSQERLRLLLCLTVADIRAVGPNVWNGWKATLLRELFYATDDLLSGGLNADSRDSRVARAQQELRDALTAPGSDWSEQDVEDFIDRGYPSYWLSFDTETHVRHAHLTRDAKASGADITVDMRIETDIDATEIIVHTTDHPGLFSQIAGSMALCGANVVDAKILTLADGMALDTFFIQDTNGEAFNDKAKLEKLRETLEQVISGRLRPSQEIERRQIKDNKHRTAVFKVEPNVIIDNKASRTHTVIEITARDRQGLLYDVTRTLRDLSLQIASARISTFGERAVDVFYVKDVFGLKIDSRTKFLQVKETLTQTLENG</sequence>
<dbReference type="OrthoDB" id="9758038at2"/>
<comment type="cofactor">
    <cofactor evidence="7">
        <name>Mg(2+)</name>
        <dbReference type="ChEBI" id="CHEBI:18420"/>
    </cofactor>
</comment>
<keyword evidence="3" id="KW-0677">Repeat</keyword>
<dbReference type="HAMAP" id="MF_00277">
    <property type="entry name" value="PII_uridylyl_transf"/>
    <property type="match status" value="1"/>
</dbReference>
<feature type="domain" description="ACT" evidence="8">
    <location>
        <begin position="845"/>
        <end position="917"/>
    </location>
</feature>
<dbReference type="CDD" id="cd04900">
    <property type="entry name" value="ACT_UUR-like_1"/>
    <property type="match status" value="1"/>
</dbReference>
<dbReference type="InterPro" id="IPR002912">
    <property type="entry name" value="ACT_dom"/>
</dbReference>
<name>A0A154L8B3_9PROT</name>
<evidence type="ECO:0000256" key="3">
    <source>
        <dbReference type="ARBA" id="ARBA00022737"/>
    </source>
</evidence>
<dbReference type="InterPro" id="IPR003607">
    <property type="entry name" value="HD/PDEase_dom"/>
</dbReference>
<evidence type="ECO:0000256" key="4">
    <source>
        <dbReference type="ARBA" id="ARBA00022801"/>
    </source>
</evidence>
<dbReference type="SUPFAM" id="SSF81891">
    <property type="entry name" value="Poly A polymerase C-terminal region-like"/>
    <property type="match status" value="1"/>
</dbReference>
<feature type="domain" description="ACT" evidence="8">
    <location>
        <begin position="732"/>
        <end position="809"/>
    </location>
</feature>
<dbReference type="AlphaFoldDB" id="A0A154L8B3"/>
<dbReference type="NCBIfam" id="TIGR01693">
    <property type="entry name" value="UTase_glnD"/>
    <property type="match status" value="1"/>
</dbReference>
<dbReference type="RefSeq" id="WP_062950094.1">
    <property type="nucleotide sequence ID" value="NZ_LPVY01000005.1"/>
</dbReference>
<dbReference type="SMART" id="SM00471">
    <property type="entry name" value="HDc"/>
    <property type="match status" value="1"/>
</dbReference>
<evidence type="ECO:0000256" key="7">
    <source>
        <dbReference type="HAMAP-Rule" id="MF_00277"/>
    </source>
</evidence>
<dbReference type="CDD" id="cd00077">
    <property type="entry name" value="HDc"/>
    <property type="match status" value="1"/>
</dbReference>
<dbReference type="PANTHER" id="PTHR47320">
    <property type="entry name" value="BIFUNCTIONAL URIDYLYLTRANSFERASE/URIDYLYL-REMOVING ENZYME"/>
    <property type="match status" value="1"/>
</dbReference>
<reference evidence="10 11" key="1">
    <citation type="submission" date="2015-12" db="EMBL/GenBank/DDBJ databases">
        <title>Genome sequence of Thalassospira lucentensis MCCC 1A02072.</title>
        <authorList>
            <person name="Lu L."/>
            <person name="Lai Q."/>
            <person name="Shao Z."/>
            <person name="Qian P."/>
        </authorList>
    </citation>
    <scope>NUCLEOTIDE SEQUENCE [LARGE SCALE GENOMIC DNA]</scope>
    <source>
        <strain evidence="10 11">MCCC 1A02072</strain>
    </source>
</reference>
<dbReference type="CDD" id="cd04899">
    <property type="entry name" value="ACT_ACR-UUR-like_2"/>
    <property type="match status" value="1"/>
</dbReference>
<dbReference type="SUPFAM" id="SSF55021">
    <property type="entry name" value="ACT-like"/>
    <property type="match status" value="2"/>
</dbReference>
<comment type="domain">
    <text evidence="7">Has four distinct domains: an N-terminal nucleotidyltransferase (NT) domain responsible for UTase activity, a central HD domain that encodes UR activity, and two C-terminal ACT domains that seem to have a role in glutamine sensing.</text>
</comment>
<protein>
    <recommendedName>
        <fullName evidence="7">Bifunctional uridylyltransferase/uridylyl-removing enzyme</fullName>
        <shortName evidence="7">UTase/UR</shortName>
    </recommendedName>
    <alternativeName>
        <fullName evidence="7">Bifunctional [protein-PII] modification enzyme</fullName>
    </alternativeName>
    <alternativeName>
        <fullName evidence="7">Bifunctional nitrogen sensor protein</fullName>
    </alternativeName>
    <domain>
        <recommendedName>
            <fullName evidence="7">[Protein-PII] uridylyltransferase</fullName>
            <shortName evidence="7">PII uridylyltransferase</shortName>
            <shortName evidence="7">UTase</shortName>
            <ecNumber evidence="7">2.7.7.59</ecNumber>
        </recommendedName>
    </domain>
    <domain>
        <recommendedName>
            <fullName evidence="7">[Protein-PII]-UMP uridylyl-removing enzyme</fullName>
            <shortName evidence="7">UR</shortName>
            <ecNumber evidence="7">3.1.4.-</ecNumber>
        </recommendedName>
    </domain>
</protein>
<comment type="caution">
    <text evidence="10">The sequence shown here is derived from an EMBL/GenBank/DDBJ whole genome shotgun (WGS) entry which is preliminary data.</text>
</comment>
<evidence type="ECO:0000256" key="5">
    <source>
        <dbReference type="ARBA" id="ARBA00022842"/>
    </source>
</evidence>
<evidence type="ECO:0000256" key="1">
    <source>
        <dbReference type="ARBA" id="ARBA00022679"/>
    </source>
</evidence>
<dbReference type="PROSITE" id="PS51671">
    <property type="entry name" value="ACT"/>
    <property type="match status" value="2"/>
</dbReference>
<dbReference type="Pfam" id="PF24931">
    <property type="entry name" value="ACT_ACR9_3rd"/>
    <property type="match status" value="1"/>
</dbReference>
<dbReference type="InterPro" id="IPR002934">
    <property type="entry name" value="Polymerase_NTP_transf_dom"/>
</dbReference>
<evidence type="ECO:0000259" key="8">
    <source>
        <dbReference type="PROSITE" id="PS51671"/>
    </source>
</evidence>
<evidence type="ECO:0000256" key="2">
    <source>
        <dbReference type="ARBA" id="ARBA00022695"/>
    </source>
</evidence>
<evidence type="ECO:0000256" key="6">
    <source>
        <dbReference type="ARBA" id="ARBA00023268"/>
    </source>
</evidence>
<keyword evidence="4 7" id="KW-0378">Hydrolase</keyword>
<feature type="domain" description="HD" evidence="9">
    <location>
        <begin position="488"/>
        <end position="610"/>
    </location>
</feature>
<dbReference type="InterPro" id="IPR006674">
    <property type="entry name" value="HD_domain"/>
</dbReference>
<dbReference type="InterPro" id="IPR043519">
    <property type="entry name" value="NT_sf"/>
</dbReference>
<organism evidence="10 11">
    <name type="scientific">Thalassospira lucentensis</name>
    <dbReference type="NCBI Taxonomy" id="168935"/>
    <lineage>
        <taxon>Bacteria</taxon>
        <taxon>Pseudomonadati</taxon>
        <taxon>Pseudomonadota</taxon>
        <taxon>Alphaproteobacteria</taxon>
        <taxon>Rhodospirillales</taxon>
        <taxon>Thalassospiraceae</taxon>
        <taxon>Thalassospira</taxon>
    </lineage>
</organism>
<dbReference type="Gene3D" id="3.30.460.10">
    <property type="entry name" value="Beta Polymerase, domain 2"/>
    <property type="match status" value="1"/>
</dbReference>
<dbReference type="EC" id="3.1.4.-" evidence="7"/>
<dbReference type="GO" id="GO:0008773">
    <property type="term" value="F:[protein-PII] uridylyltransferase activity"/>
    <property type="evidence" value="ECO:0007669"/>
    <property type="project" value="UniProtKB-UniRule"/>
</dbReference>
<dbReference type="SUPFAM" id="SSF81301">
    <property type="entry name" value="Nucleotidyltransferase"/>
    <property type="match status" value="1"/>
</dbReference>
<dbReference type="InterPro" id="IPR010043">
    <property type="entry name" value="UTase/UR"/>
</dbReference>
<gene>
    <name evidence="7" type="primary">glnD</name>
    <name evidence="10" type="ORF">AUP42_14775</name>
</gene>
<comment type="similarity">
    <text evidence="7">Belongs to the GlnD family.</text>
</comment>
<dbReference type="PANTHER" id="PTHR47320:SF1">
    <property type="entry name" value="BIFUNCTIONAL URIDYLYLTRANSFERASE_URIDYLYL-REMOVING ENZYME"/>
    <property type="match status" value="1"/>
</dbReference>
<keyword evidence="5 7" id="KW-0460">Magnesium</keyword>
<feature type="region of interest" description="Uridylyltransferase" evidence="7">
    <location>
        <begin position="1"/>
        <end position="368"/>
    </location>
</feature>
<dbReference type="Pfam" id="PF01909">
    <property type="entry name" value="NTP_transf_2"/>
    <property type="match status" value="1"/>
</dbReference>
<dbReference type="Gene3D" id="1.10.3090.10">
    <property type="entry name" value="cca-adding enzyme, domain 2"/>
    <property type="match status" value="1"/>
</dbReference>
<comment type="catalytic activity">
    <reaction evidence="7">
        <text>[protein-PII]-uridylyl-L-tyrosine + H2O = [protein-PII]-L-tyrosine + UMP + H(+)</text>
        <dbReference type="Rhea" id="RHEA:48600"/>
        <dbReference type="Rhea" id="RHEA-COMP:12147"/>
        <dbReference type="Rhea" id="RHEA-COMP:12148"/>
        <dbReference type="ChEBI" id="CHEBI:15377"/>
        <dbReference type="ChEBI" id="CHEBI:15378"/>
        <dbReference type="ChEBI" id="CHEBI:46858"/>
        <dbReference type="ChEBI" id="CHEBI:57865"/>
        <dbReference type="ChEBI" id="CHEBI:90602"/>
    </reaction>
</comment>
<proteinExistence type="inferred from homology"/>
<dbReference type="CDD" id="cd05401">
    <property type="entry name" value="NT_GlnE_GlnD_like"/>
    <property type="match status" value="1"/>
</dbReference>
<evidence type="ECO:0000313" key="10">
    <source>
        <dbReference type="EMBL" id="KZB66794.1"/>
    </source>
</evidence>
<dbReference type="PIRSF" id="PIRSF006288">
    <property type="entry name" value="PII_uridyltransf"/>
    <property type="match status" value="1"/>
</dbReference>
<dbReference type="PROSITE" id="PS51831">
    <property type="entry name" value="HD"/>
    <property type="match status" value="1"/>
</dbReference>
<comment type="catalytic activity">
    <reaction evidence="7">
        <text>[protein-PII]-L-tyrosine + UTP = [protein-PII]-uridylyl-L-tyrosine + diphosphate</text>
        <dbReference type="Rhea" id="RHEA:13673"/>
        <dbReference type="Rhea" id="RHEA-COMP:12147"/>
        <dbReference type="Rhea" id="RHEA-COMP:12148"/>
        <dbReference type="ChEBI" id="CHEBI:33019"/>
        <dbReference type="ChEBI" id="CHEBI:46398"/>
        <dbReference type="ChEBI" id="CHEBI:46858"/>
        <dbReference type="ChEBI" id="CHEBI:90602"/>
        <dbReference type="EC" id="2.7.7.59"/>
    </reaction>
</comment>
<dbReference type="Pfam" id="PF08335">
    <property type="entry name" value="GlnD_UR_UTase"/>
    <property type="match status" value="1"/>
</dbReference>
<comment type="caution">
    <text evidence="7">Lacks conserved residue(s) required for the propagation of feature annotation.</text>
</comment>
<keyword evidence="1 7" id="KW-0808">Transferase</keyword>
<dbReference type="GO" id="GO:0006808">
    <property type="term" value="P:regulation of nitrogen utilization"/>
    <property type="evidence" value="ECO:0007669"/>
    <property type="project" value="UniProtKB-UniRule"/>
</dbReference>
<dbReference type="EMBL" id="LPVY01000005">
    <property type="protein sequence ID" value="KZB66794.1"/>
    <property type="molecule type" value="Genomic_DNA"/>
</dbReference>
<accession>A0A154L8B3</accession>
<dbReference type="Proteomes" id="UP000076335">
    <property type="component" value="Unassembled WGS sequence"/>
</dbReference>
<dbReference type="SUPFAM" id="SSF81593">
    <property type="entry name" value="Nucleotidyltransferase substrate binding subunit/domain"/>
    <property type="match status" value="1"/>
</dbReference>
<dbReference type="Pfam" id="PF01966">
    <property type="entry name" value="HD"/>
    <property type="match status" value="1"/>
</dbReference>
<evidence type="ECO:0000313" key="11">
    <source>
        <dbReference type="Proteomes" id="UP000076335"/>
    </source>
</evidence>
<keyword evidence="6 7" id="KW-0511">Multifunctional enzyme</keyword>
<dbReference type="InterPro" id="IPR045865">
    <property type="entry name" value="ACT-like_dom_sf"/>
</dbReference>
<comment type="function">
    <text evidence="7">Modifies, by uridylylation and deuridylylation, the PII regulatory proteins (GlnB and homologs), in response to the nitrogen status of the cell that GlnD senses through the glutamine level. Under low glutamine levels, catalyzes the conversion of the PII proteins and UTP to PII-UMP and PPi, while under higher glutamine levels, GlnD hydrolyzes PII-UMP to PII and UMP (deuridylylation). Thus, controls uridylylation state and activity of the PII proteins, and plays an important role in the regulation of nitrogen metabolism.</text>
</comment>
<dbReference type="Gene3D" id="3.30.70.260">
    <property type="match status" value="1"/>
</dbReference>
<dbReference type="EC" id="2.7.7.59" evidence="7"/>